<dbReference type="RefSeq" id="XP_033518426.1">
    <property type="nucleotide sequence ID" value="XM_033672100.1"/>
</dbReference>
<feature type="zinc finger region" description="C3H1-type" evidence="1">
    <location>
        <begin position="932"/>
        <end position="960"/>
    </location>
</feature>
<dbReference type="PROSITE" id="PS50103">
    <property type="entry name" value="ZF_C3H1"/>
    <property type="match status" value="1"/>
</dbReference>
<feature type="compositionally biased region" description="Polar residues" evidence="2">
    <location>
        <begin position="1088"/>
        <end position="1103"/>
    </location>
</feature>
<sequence length="1325" mass="150577">MSWASLGSSRDLYAHSTGNVRYTWQNKTYERKTRTPSVSISPVFNRTLMILHEKSLGDGSFLRPYFALDEDEIQRHRECHQSASPERSYAAENNREHEGDLRDIHNQGKEPTQSIHAESEKHTTEHNDLEAHAPLNGSSQRLEHKLISSPMFKPRKLSEMVEYLVKRNEIQRNTSTISSSAADTLSSDVVEKQKSIQTLYDEQISKSYTQRGSHGNTHTQASQSMASGSGDYLGQPQDRTFQLDELFSSVSEHSDEYDRPQEEVFEGMQDRQDDDVTYDPADTLAIEDSEQHTHISAKPDKTHDHIVEQELFINPSGSAVTPTEVDRYEADSLTAPLSKVETRRDFRATEYEVQVPETQISEKSILTDDLIDIPLPMGSSHEYLPSVDVYNPVKNTSEDNGTVESHVAADKGVIVDEFQTQDAHAIVGKDIFQQAEIFEVASEEAFDEIVILDQAELQMLIACSPETRATHMTLLSEAIKQLPPEECIRQIQIFSNDEALALSAFKESQFEYIDKDGRQKVEFVIGPAWKQKETWMALRIVMQVLEAVLEPFRFDILLEDEEILQPILKNLKSRQEHLEHVRYTAEDVWSVLQDPAARQAAIANYERIHNPAWEEFHLEVNRVKHSNKRRNELLEVTNLNPDVFQQMIWVVEKMSLPESDIDVLLDVLKGIYSIVAYTESTSRSKIKDSEHRLRKDQPIEITPCLMEVLRDEAERDERGEERGSMPWNDSKCTEACFQVMTDQLVAEQDHPRYHDRFCGAERMQAFNARVQWSKQWNRSRYLKTRYWDTLDASSNNQPAATTPESDSGDDVDLIMESPVVLKPLGLCPYINKSKGCKHYERNRCQYRHDNQGVQCRLGKDCDRGENCVYVHLERTGSFSRQAAMVTAAQSPASLEMQARPINPAWAGPGHPCPRVNTAEGCLQRNECPYGHFNENKICRSLATGKTCKFGDKCAYLHTQPRTAIVVPNPTPDRSQDPRTKDLRPMLGEVLRDSQRFQVCMQVNTLQGCNEQRNCTYNHTLEGVLCPSDDGEGGCLDGNQCPLWHRVPCPSFMSYGNCSCTSEDKFFHNPPQGVLPVSWSDEGEHFSEQTDWQTPALSNRSTRQIGGKPRIQTQSHANQRSYQAQTFGQASPQSTQYSPGRGRTRFATGSKRPYDQLASDPEGDGNLTLKRRQIQQTYAQQLPNSQLSVPRAPRNHGLDQHRSYPQYNGMQEAYDSPNTRQTQQEGYQTGSITDIPDAFNIRGAAGHHQNNQIHGLDRQDEQSSYNSQTNGGFGVQQGYGNLQSSGLQHSYRSQHNNHSGQRRSSQGHQGRNQQKRNKGRFESGEQ</sequence>
<dbReference type="GeneID" id="54412532"/>
<feature type="compositionally biased region" description="Polar residues" evidence="2">
    <location>
        <begin position="1110"/>
        <end position="1137"/>
    </location>
</feature>
<feature type="domain" description="C3H1-type" evidence="3">
    <location>
        <begin position="932"/>
        <end position="960"/>
    </location>
</feature>
<keyword evidence="5" id="KW-1185">Reference proteome</keyword>
<feature type="region of interest" description="Disordered" evidence="2">
    <location>
        <begin position="1081"/>
        <end position="1165"/>
    </location>
</feature>
<feature type="region of interest" description="Disordered" evidence="2">
    <location>
        <begin position="1180"/>
        <end position="1233"/>
    </location>
</feature>
<feature type="compositionally biased region" description="Basic and acidic residues" evidence="2">
    <location>
        <begin position="117"/>
        <end position="126"/>
    </location>
</feature>
<reference evidence="4" key="1">
    <citation type="journal article" date="2020" name="Stud. Mycol.">
        <title>101 Dothideomycetes genomes: a test case for predicting lifestyles and emergence of pathogens.</title>
        <authorList>
            <person name="Haridas S."/>
            <person name="Albert R."/>
            <person name="Binder M."/>
            <person name="Bloem J."/>
            <person name="Labutti K."/>
            <person name="Salamov A."/>
            <person name="Andreopoulos B."/>
            <person name="Baker S."/>
            <person name="Barry K."/>
            <person name="Bills G."/>
            <person name="Bluhm B."/>
            <person name="Cannon C."/>
            <person name="Castanera R."/>
            <person name="Culley D."/>
            <person name="Daum C."/>
            <person name="Ezra D."/>
            <person name="Gonzalez J."/>
            <person name="Henrissat B."/>
            <person name="Kuo A."/>
            <person name="Liang C."/>
            <person name="Lipzen A."/>
            <person name="Lutzoni F."/>
            <person name="Magnuson J."/>
            <person name="Mondo S."/>
            <person name="Nolan M."/>
            <person name="Ohm R."/>
            <person name="Pangilinan J."/>
            <person name="Park H.-J."/>
            <person name="Ramirez L."/>
            <person name="Alfaro M."/>
            <person name="Sun H."/>
            <person name="Tritt A."/>
            <person name="Yoshinaga Y."/>
            <person name="Zwiers L.-H."/>
            <person name="Turgeon B."/>
            <person name="Goodwin S."/>
            <person name="Spatafora J."/>
            <person name="Crous P."/>
            <person name="Grigoriev I."/>
        </authorList>
    </citation>
    <scope>NUCLEOTIDE SEQUENCE</scope>
    <source>
        <strain evidence="4">CBS 119687</strain>
    </source>
</reference>
<feature type="region of interest" description="Disordered" evidence="2">
    <location>
        <begin position="209"/>
        <end position="236"/>
    </location>
</feature>
<keyword evidence="1" id="KW-0862">Zinc</keyword>
<gene>
    <name evidence="4" type="ORF">P153DRAFT_412285</name>
</gene>
<keyword evidence="1" id="KW-0479">Metal-binding</keyword>
<evidence type="ECO:0000313" key="4">
    <source>
        <dbReference type="EMBL" id="KAF2124033.1"/>
    </source>
</evidence>
<accession>A0A6A5ZYS7</accession>
<dbReference type="OrthoDB" id="3798509at2759"/>
<evidence type="ECO:0000313" key="5">
    <source>
        <dbReference type="Proteomes" id="UP000799771"/>
    </source>
</evidence>
<feature type="compositionally biased region" description="Basic and acidic residues" evidence="2">
    <location>
        <begin position="93"/>
        <end position="108"/>
    </location>
</feature>
<feature type="region of interest" description="Disordered" evidence="2">
    <location>
        <begin position="1255"/>
        <end position="1325"/>
    </location>
</feature>
<feature type="compositionally biased region" description="Polar residues" evidence="2">
    <location>
        <begin position="1215"/>
        <end position="1231"/>
    </location>
</feature>
<dbReference type="Proteomes" id="UP000799771">
    <property type="component" value="Unassembled WGS sequence"/>
</dbReference>
<dbReference type="SMART" id="SM00356">
    <property type="entry name" value="ZnF_C3H1"/>
    <property type="match status" value="4"/>
</dbReference>
<evidence type="ECO:0000256" key="1">
    <source>
        <dbReference type="PROSITE-ProRule" id="PRU00723"/>
    </source>
</evidence>
<feature type="compositionally biased region" description="Polar residues" evidence="2">
    <location>
        <begin position="209"/>
        <end position="227"/>
    </location>
</feature>
<feature type="compositionally biased region" description="Polar residues" evidence="2">
    <location>
        <begin position="1277"/>
        <end position="1311"/>
    </location>
</feature>
<evidence type="ECO:0000256" key="2">
    <source>
        <dbReference type="SAM" id="MobiDB-lite"/>
    </source>
</evidence>
<organism evidence="4 5">
    <name type="scientific">Dothidotthia symphoricarpi CBS 119687</name>
    <dbReference type="NCBI Taxonomy" id="1392245"/>
    <lineage>
        <taxon>Eukaryota</taxon>
        <taxon>Fungi</taxon>
        <taxon>Dikarya</taxon>
        <taxon>Ascomycota</taxon>
        <taxon>Pezizomycotina</taxon>
        <taxon>Dothideomycetes</taxon>
        <taxon>Pleosporomycetidae</taxon>
        <taxon>Pleosporales</taxon>
        <taxon>Dothidotthiaceae</taxon>
        <taxon>Dothidotthia</taxon>
    </lineage>
</organism>
<evidence type="ECO:0000259" key="3">
    <source>
        <dbReference type="PROSITE" id="PS50103"/>
    </source>
</evidence>
<protein>
    <recommendedName>
        <fullName evidence="3">C3H1-type domain-containing protein</fullName>
    </recommendedName>
</protein>
<dbReference type="Gene3D" id="4.10.1000.10">
    <property type="entry name" value="Zinc finger, CCCH-type"/>
    <property type="match status" value="1"/>
</dbReference>
<keyword evidence="1" id="KW-0863">Zinc-finger</keyword>
<dbReference type="EMBL" id="ML977521">
    <property type="protein sequence ID" value="KAF2124033.1"/>
    <property type="molecule type" value="Genomic_DNA"/>
</dbReference>
<name>A0A6A5ZYS7_9PLEO</name>
<dbReference type="GO" id="GO:0008270">
    <property type="term" value="F:zinc ion binding"/>
    <property type="evidence" value="ECO:0007669"/>
    <property type="project" value="UniProtKB-KW"/>
</dbReference>
<feature type="region of interest" description="Disordered" evidence="2">
    <location>
        <begin position="77"/>
        <end position="126"/>
    </location>
</feature>
<dbReference type="InterPro" id="IPR000571">
    <property type="entry name" value="Znf_CCCH"/>
</dbReference>
<proteinExistence type="predicted"/>